<gene>
    <name evidence="1" type="ORF">CYMTET_15947</name>
</gene>
<dbReference type="Proteomes" id="UP001190700">
    <property type="component" value="Unassembled WGS sequence"/>
</dbReference>
<accession>A0AAE0L8E9</accession>
<evidence type="ECO:0000313" key="2">
    <source>
        <dbReference type="Proteomes" id="UP001190700"/>
    </source>
</evidence>
<protein>
    <submittedName>
        <fullName evidence="1">Uncharacterized protein</fullName>
    </submittedName>
</protein>
<dbReference type="AlphaFoldDB" id="A0AAE0L8E9"/>
<sequence length="73" mass="7635">MGMPTNRGFLSVVREASRLAACGIDVFITKAGTPAAAKACGQEHPVVNGVEQPHGSGQSDSWAGTWLRHCEAI</sequence>
<organism evidence="1 2">
    <name type="scientific">Cymbomonas tetramitiformis</name>
    <dbReference type="NCBI Taxonomy" id="36881"/>
    <lineage>
        <taxon>Eukaryota</taxon>
        <taxon>Viridiplantae</taxon>
        <taxon>Chlorophyta</taxon>
        <taxon>Pyramimonadophyceae</taxon>
        <taxon>Pyramimonadales</taxon>
        <taxon>Pyramimonadaceae</taxon>
        <taxon>Cymbomonas</taxon>
    </lineage>
</organism>
<proteinExistence type="predicted"/>
<dbReference type="EMBL" id="LGRX02006881">
    <property type="protein sequence ID" value="KAK3275956.1"/>
    <property type="molecule type" value="Genomic_DNA"/>
</dbReference>
<keyword evidence="2" id="KW-1185">Reference proteome</keyword>
<comment type="caution">
    <text evidence="1">The sequence shown here is derived from an EMBL/GenBank/DDBJ whole genome shotgun (WGS) entry which is preliminary data.</text>
</comment>
<name>A0AAE0L8E9_9CHLO</name>
<evidence type="ECO:0000313" key="1">
    <source>
        <dbReference type="EMBL" id="KAK3275956.1"/>
    </source>
</evidence>
<reference evidence="1 2" key="1">
    <citation type="journal article" date="2015" name="Genome Biol. Evol.">
        <title>Comparative Genomics of a Bacterivorous Green Alga Reveals Evolutionary Causalities and Consequences of Phago-Mixotrophic Mode of Nutrition.</title>
        <authorList>
            <person name="Burns J.A."/>
            <person name="Paasch A."/>
            <person name="Narechania A."/>
            <person name="Kim E."/>
        </authorList>
    </citation>
    <scope>NUCLEOTIDE SEQUENCE [LARGE SCALE GENOMIC DNA]</scope>
    <source>
        <strain evidence="1 2">PLY_AMNH</strain>
    </source>
</reference>